<dbReference type="STRING" id="1849047.A0A3D8Q6N4"/>
<evidence type="ECO:0000313" key="2">
    <source>
        <dbReference type="Proteomes" id="UP000256645"/>
    </source>
</evidence>
<comment type="caution">
    <text evidence="1">The sequence shown here is derived from an EMBL/GenBank/DDBJ whole genome shotgun (WGS) entry which is preliminary data.</text>
</comment>
<dbReference type="EMBL" id="PDLM01000021">
    <property type="protein sequence ID" value="RDW57449.1"/>
    <property type="molecule type" value="Genomic_DNA"/>
</dbReference>
<gene>
    <name evidence="1" type="ORF">BP6252_13787</name>
</gene>
<name>A0A3D8Q6N4_9HELO</name>
<dbReference type="InterPro" id="IPR053175">
    <property type="entry name" value="DHMBA_Reg_Transcription_Factor"/>
</dbReference>
<reference evidence="1 2" key="1">
    <citation type="journal article" date="2018" name="IMA Fungus">
        <title>IMA Genome-F 9: Draft genome sequence of Annulohypoxylon stygium, Aspergillus mulundensis, Berkeleyomyces basicola (syn. Thielaviopsis basicola), Ceratocystis smalleyi, two Cercospora beticola strains, Coleophoma cylindrospora, Fusarium fracticaudum, Phialophora cf. hyalina, and Morchella septimelata.</title>
        <authorList>
            <person name="Wingfield B.D."/>
            <person name="Bills G.F."/>
            <person name="Dong Y."/>
            <person name="Huang W."/>
            <person name="Nel W.J."/>
            <person name="Swalarsk-Parry B.S."/>
            <person name="Vaghefi N."/>
            <person name="Wilken P.M."/>
            <person name="An Z."/>
            <person name="de Beer Z.W."/>
            <person name="De Vos L."/>
            <person name="Chen L."/>
            <person name="Duong T.A."/>
            <person name="Gao Y."/>
            <person name="Hammerbacher A."/>
            <person name="Kikkert J.R."/>
            <person name="Li Y."/>
            <person name="Li H."/>
            <person name="Li K."/>
            <person name="Li Q."/>
            <person name="Liu X."/>
            <person name="Ma X."/>
            <person name="Naidoo K."/>
            <person name="Pethybridge S.J."/>
            <person name="Sun J."/>
            <person name="Steenkamp E.T."/>
            <person name="van der Nest M.A."/>
            <person name="van Wyk S."/>
            <person name="Wingfield M.J."/>
            <person name="Xiong C."/>
            <person name="Yue Q."/>
            <person name="Zhang X."/>
        </authorList>
    </citation>
    <scope>NUCLEOTIDE SEQUENCE [LARGE SCALE GENOMIC DNA]</scope>
    <source>
        <strain evidence="1 2">BP6252</strain>
    </source>
</reference>
<dbReference type="OrthoDB" id="3525185at2759"/>
<dbReference type="AlphaFoldDB" id="A0A3D8Q6N4"/>
<dbReference type="PANTHER" id="PTHR38791:SF5">
    <property type="entry name" value="TRANSCRIPTION FACTOR DBAG-RELATED"/>
    <property type="match status" value="1"/>
</dbReference>
<sequence length="454" mass="49419">MRCIKANRTCGGYESAAVFVFRPYEAPGTNISSKFLSQARKCSMPTRAPIPGTDVLSEDILPAEISQAQSNELALRAFFYDYCIVSTNPNLSRGFLSGLEMMAHRLGPQSDLAKACQAVAFGSHGKPLNRPQLVAKAEMFHQELLGSLAEAIENPASANATEAKLVAMLLGLYQIIVATESNPGNHVSHAKGLAALMGSGHSPLSLLSTRQSAYVMSPKTRSQVSGIFSVPALSCQKDSLDDLLLSLDQVWRKFEASLELKGLNSLNEEAIQLERRFSRWQDSRNTEFKPTIIGHVSKGRSGSETAAGYWPGRVDTYFDLYVAGVWNIFRAARLLLIVLIVNLPNTTGDTDSHIRTANCIVEDMIASIPYHLTDNLPAFLSELATSIEITDPGRSVGGLLLMHPLYVASKMPFLPEKVRKYMLTCLSWIGSNMGLGQAGVLATVSGVIIYQFIS</sequence>
<organism evidence="1 2">
    <name type="scientific">Coleophoma cylindrospora</name>
    <dbReference type="NCBI Taxonomy" id="1849047"/>
    <lineage>
        <taxon>Eukaryota</taxon>
        <taxon>Fungi</taxon>
        <taxon>Dikarya</taxon>
        <taxon>Ascomycota</taxon>
        <taxon>Pezizomycotina</taxon>
        <taxon>Leotiomycetes</taxon>
        <taxon>Helotiales</taxon>
        <taxon>Dermateaceae</taxon>
        <taxon>Coleophoma</taxon>
    </lineage>
</organism>
<dbReference type="Proteomes" id="UP000256645">
    <property type="component" value="Unassembled WGS sequence"/>
</dbReference>
<proteinExistence type="predicted"/>
<keyword evidence="2" id="KW-1185">Reference proteome</keyword>
<accession>A0A3D8Q6N4</accession>
<evidence type="ECO:0000313" key="1">
    <source>
        <dbReference type="EMBL" id="RDW57449.1"/>
    </source>
</evidence>
<protein>
    <recommendedName>
        <fullName evidence="3">Transcription factor domain-containing protein</fullName>
    </recommendedName>
</protein>
<evidence type="ECO:0008006" key="3">
    <source>
        <dbReference type="Google" id="ProtNLM"/>
    </source>
</evidence>
<dbReference type="PANTHER" id="PTHR38791">
    <property type="entry name" value="ZN(II)2CYS6 TRANSCRIPTION FACTOR (EUROFUNG)-RELATED-RELATED"/>
    <property type="match status" value="1"/>
</dbReference>